<organism evidence="3 4">
    <name type="scientific">Asticcacaulis benevestitus DSM 16100 = ATCC BAA-896</name>
    <dbReference type="NCBI Taxonomy" id="1121022"/>
    <lineage>
        <taxon>Bacteria</taxon>
        <taxon>Pseudomonadati</taxon>
        <taxon>Pseudomonadota</taxon>
        <taxon>Alphaproteobacteria</taxon>
        <taxon>Caulobacterales</taxon>
        <taxon>Caulobacteraceae</taxon>
        <taxon>Asticcacaulis</taxon>
    </lineage>
</organism>
<dbReference type="PANTHER" id="PTHR22946">
    <property type="entry name" value="DIENELACTONE HYDROLASE DOMAIN-CONTAINING PROTEIN-RELATED"/>
    <property type="match status" value="1"/>
</dbReference>
<evidence type="ECO:0000256" key="1">
    <source>
        <dbReference type="ARBA" id="ARBA00022801"/>
    </source>
</evidence>
<dbReference type="InterPro" id="IPR029058">
    <property type="entry name" value="AB_hydrolase_fold"/>
</dbReference>
<evidence type="ECO:0000313" key="4">
    <source>
        <dbReference type="Proteomes" id="UP000017837"/>
    </source>
</evidence>
<dbReference type="PATRIC" id="fig|1121022.4.peg.2030"/>
<keyword evidence="4" id="KW-1185">Reference proteome</keyword>
<dbReference type="InterPro" id="IPR002925">
    <property type="entry name" value="Dienelactn_hydro"/>
</dbReference>
<dbReference type="Pfam" id="PF01738">
    <property type="entry name" value="DLH"/>
    <property type="match status" value="1"/>
</dbReference>
<evidence type="ECO:0000259" key="2">
    <source>
        <dbReference type="Pfam" id="PF01738"/>
    </source>
</evidence>
<dbReference type="GO" id="GO:0052689">
    <property type="term" value="F:carboxylic ester hydrolase activity"/>
    <property type="evidence" value="ECO:0007669"/>
    <property type="project" value="UniProtKB-ARBA"/>
</dbReference>
<dbReference type="InterPro" id="IPR050261">
    <property type="entry name" value="FrsA_esterase"/>
</dbReference>
<dbReference type="AlphaFoldDB" id="V4PCN1"/>
<name>V4PCN1_9CAUL</name>
<dbReference type="STRING" id="1121022.GCA_000376105_01082"/>
<evidence type="ECO:0000313" key="3">
    <source>
        <dbReference type="EMBL" id="ESQ91667.1"/>
    </source>
</evidence>
<sequence length="253" mass="28230">MALDTLHQRFERLAPHILTYGPGDDLPRPAILLFHGCGGIAENLLIYCQMAARAGIRAYIIDSFAPRGWSRKHASNWVCKGLKLRGYERSGDVLAALYGVSQRPDVDRSRLMLAGWSHGAWAIMDLMTQKLDKPGDARLSDPAASWLDGVTGLFLVYPYINIMARSVTRPWAHKPKTMAVLTLKDHLASYRHSLKLVRSLRKQGVAVETLTFNATHAFDEEGIDKTRIMAYDQAALASTLEAFQDFMAETLKS</sequence>
<dbReference type="eggNOG" id="COG0412">
    <property type="taxonomic scope" value="Bacteria"/>
</dbReference>
<proteinExistence type="predicted"/>
<keyword evidence="1" id="KW-0378">Hydrolase</keyword>
<dbReference type="EMBL" id="AWGB01000016">
    <property type="protein sequence ID" value="ESQ91667.1"/>
    <property type="molecule type" value="Genomic_DNA"/>
</dbReference>
<dbReference type="Proteomes" id="UP000017837">
    <property type="component" value="Unassembled WGS sequence"/>
</dbReference>
<dbReference type="RefSeq" id="WP_018080750.1">
    <property type="nucleotide sequence ID" value="NZ_AQWM01000002.1"/>
</dbReference>
<dbReference type="PANTHER" id="PTHR22946:SF9">
    <property type="entry name" value="POLYKETIDE TRANSFERASE AF380"/>
    <property type="match status" value="1"/>
</dbReference>
<accession>V4PCN1</accession>
<protein>
    <recommendedName>
        <fullName evidence="2">Dienelactone hydrolase domain-containing protein</fullName>
    </recommendedName>
</protein>
<gene>
    <name evidence="3" type="ORF">ABENE_10040</name>
</gene>
<dbReference type="Gene3D" id="3.40.50.1820">
    <property type="entry name" value="alpha/beta hydrolase"/>
    <property type="match status" value="1"/>
</dbReference>
<comment type="caution">
    <text evidence="3">The sequence shown here is derived from an EMBL/GenBank/DDBJ whole genome shotgun (WGS) entry which is preliminary data.</text>
</comment>
<reference evidence="3 4" key="1">
    <citation type="journal article" date="2014" name="Nature">
        <title>Sequential evolution of bacterial morphology by co-option of a developmental regulator.</title>
        <authorList>
            <person name="Jiang C."/>
            <person name="Brown P.J."/>
            <person name="Ducret A."/>
            <person name="Brun Y.V."/>
        </authorList>
    </citation>
    <scope>NUCLEOTIDE SEQUENCE [LARGE SCALE GENOMIC DNA]</scope>
    <source>
        <strain evidence="3 4">DSM 16100</strain>
    </source>
</reference>
<dbReference type="SUPFAM" id="SSF53474">
    <property type="entry name" value="alpha/beta-Hydrolases"/>
    <property type="match status" value="1"/>
</dbReference>
<feature type="domain" description="Dienelactone hydrolase" evidence="2">
    <location>
        <begin position="21"/>
        <end position="250"/>
    </location>
</feature>